<gene>
    <name evidence="1" type="ORF">Glove_428g28</name>
</gene>
<dbReference type="STRING" id="1348612.A0A397GZ45"/>
<sequence length="361" mass="41316">MPPTQTKKKLVIKENNLNNFGNKNCSNRNSPKSSSVEDENIKIEVDNFVSQVNLEEFWIWCQENPDSPILPNGSGEKTNIPRVSNSFFQFKRFVARYTKDRKIIGHNNQTVLSKSQSVLWKTISNEQKQFFNNLYQEALKFQKENYPDYAFHPKRQKSELKIKSMGKKSKVTVVENEYEQKCDLVNLGADHISEEANMPSITLPDTTESFEFVNVDTTVFLGNEIQNISVPISTIPRISVDFFVPIENPSFTYEAQSPFPYEETSPFPYEETSPFPFNDVSSPSTISSVTSTISTPVFSSSPQPNCNYFHSPPMDENQDNALCLNIPVHDVSFFSNIIQPETQQISFSDFSDFQMLYSLME</sequence>
<dbReference type="AlphaFoldDB" id="A0A397GZ45"/>
<comment type="caution">
    <text evidence="1">The sequence shown here is derived from an EMBL/GenBank/DDBJ whole genome shotgun (WGS) entry which is preliminary data.</text>
</comment>
<accession>A0A397GZ45</accession>
<evidence type="ECO:0008006" key="3">
    <source>
        <dbReference type="Google" id="ProtNLM"/>
    </source>
</evidence>
<dbReference type="InterPro" id="IPR036910">
    <property type="entry name" value="HMG_box_dom_sf"/>
</dbReference>
<dbReference type="SUPFAM" id="SSF47095">
    <property type="entry name" value="HMG-box"/>
    <property type="match status" value="1"/>
</dbReference>
<protein>
    <recommendedName>
        <fullName evidence="3">HMG box domain-containing protein</fullName>
    </recommendedName>
</protein>
<dbReference type="Proteomes" id="UP000266861">
    <property type="component" value="Unassembled WGS sequence"/>
</dbReference>
<name>A0A397GZ45_9GLOM</name>
<evidence type="ECO:0000313" key="1">
    <source>
        <dbReference type="EMBL" id="RHZ54333.1"/>
    </source>
</evidence>
<dbReference type="Gene3D" id="1.10.30.10">
    <property type="entry name" value="High mobility group box domain"/>
    <property type="match status" value="1"/>
</dbReference>
<reference evidence="1 2" key="1">
    <citation type="submission" date="2018-08" db="EMBL/GenBank/DDBJ databases">
        <title>Genome and evolution of the arbuscular mycorrhizal fungus Diversispora epigaea (formerly Glomus versiforme) and its bacterial endosymbionts.</title>
        <authorList>
            <person name="Sun X."/>
            <person name="Fei Z."/>
            <person name="Harrison M."/>
        </authorList>
    </citation>
    <scope>NUCLEOTIDE SEQUENCE [LARGE SCALE GENOMIC DNA]</scope>
    <source>
        <strain evidence="1 2">IT104</strain>
    </source>
</reference>
<dbReference type="EMBL" id="PQFF01000379">
    <property type="protein sequence ID" value="RHZ54333.1"/>
    <property type="molecule type" value="Genomic_DNA"/>
</dbReference>
<proteinExistence type="predicted"/>
<evidence type="ECO:0000313" key="2">
    <source>
        <dbReference type="Proteomes" id="UP000266861"/>
    </source>
</evidence>
<organism evidence="1 2">
    <name type="scientific">Diversispora epigaea</name>
    <dbReference type="NCBI Taxonomy" id="1348612"/>
    <lineage>
        <taxon>Eukaryota</taxon>
        <taxon>Fungi</taxon>
        <taxon>Fungi incertae sedis</taxon>
        <taxon>Mucoromycota</taxon>
        <taxon>Glomeromycotina</taxon>
        <taxon>Glomeromycetes</taxon>
        <taxon>Diversisporales</taxon>
        <taxon>Diversisporaceae</taxon>
        <taxon>Diversispora</taxon>
    </lineage>
</organism>
<keyword evidence="2" id="KW-1185">Reference proteome</keyword>
<dbReference type="OrthoDB" id="6247875at2759"/>